<feature type="compositionally biased region" description="Low complexity" evidence="1">
    <location>
        <begin position="41"/>
        <end position="65"/>
    </location>
</feature>
<feature type="region of interest" description="Disordered" evidence="1">
    <location>
        <begin position="30"/>
        <end position="65"/>
    </location>
</feature>
<accession>A0AAI8V8Z2</accession>
<organism evidence="2 3">
    <name type="scientific">Anthostomella pinea</name>
    <dbReference type="NCBI Taxonomy" id="933095"/>
    <lineage>
        <taxon>Eukaryota</taxon>
        <taxon>Fungi</taxon>
        <taxon>Dikarya</taxon>
        <taxon>Ascomycota</taxon>
        <taxon>Pezizomycotina</taxon>
        <taxon>Sordariomycetes</taxon>
        <taxon>Xylariomycetidae</taxon>
        <taxon>Xylariales</taxon>
        <taxon>Xylariaceae</taxon>
        <taxon>Anthostomella</taxon>
    </lineage>
</organism>
<proteinExistence type="predicted"/>
<gene>
    <name evidence="2" type="ORF">KHLLAP_LOCUS1008</name>
</gene>
<dbReference type="AlphaFoldDB" id="A0AAI8V8Z2"/>
<dbReference type="EMBL" id="CAUWAG010000003">
    <property type="protein sequence ID" value="CAJ2500540.1"/>
    <property type="molecule type" value="Genomic_DNA"/>
</dbReference>
<reference evidence="2" key="1">
    <citation type="submission" date="2023-10" db="EMBL/GenBank/DDBJ databases">
        <authorList>
            <person name="Hackl T."/>
        </authorList>
    </citation>
    <scope>NUCLEOTIDE SEQUENCE</scope>
</reference>
<dbReference type="Proteomes" id="UP001295740">
    <property type="component" value="Unassembled WGS sequence"/>
</dbReference>
<protein>
    <submittedName>
        <fullName evidence="2">Uu.00g033930.m01.CDS01</fullName>
    </submittedName>
</protein>
<evidence type="ECO:0000313" key="2">
    <source>
        <dbReference type="EMBL" id="CAJ2500540.1"/>
    </source>
</evidence>
<comment type="caution">
    <text evidence="2">The sequence shown here is derived from an EMBL/GenBank/DDBJ whole genome shotgun (WGS) entry which is preliminary data.</text>
</comment>
<keyword evidence="3" id="KW-1185">Reference proteome</keyword>
<feature type="compositionally biased region" description="Acidic residues" evidence="1">
    <location>
        <begin position="31"/>
        <end position="40"/>
    </location>
</feature>
<sequence>MLYTAENANSSAYDPRHYHLRIPILSGQVDDRDEEPEQQDDTAAAAADDNEQAGNETSLASASSGASSYVAYKKTNTLPTAPRRPSYGATSPTSWVTTNANGAVLFNCGWPNCHAAPQSRKRMNEHFFSHRVLLWRAANAALNAAYVVNTQNGGRR</sequence>
<evidence type="ECO:0000256" key="1">
    <source>
        <dbReference type="SAM" id="MobiDB-lite"/>
    </source>
</evidence>
<evidence type="ECO:0000313" key="3">
    <source>
        <dbReference type="Proteomes" id="UP001295740"/>
    </source>
</evidence>
<name>A0AAI8V8Z2_9PEZI</name>